<dbReference type="SUPFAM" id="SSF81665">
    <property type="entry name" value="Calcium ATPase, transmembrane domain M"/>
    <property type="match status" value="1"/>
</dbReference>
<evidence type="ECO:0000256" key="3">
    <source>
        <dbReference type="ARBA" id="ARBA00022475"/>
    </source>
</evidence>
<comment type="similarity">
    <text evidence="2">Belongs to the cation transport ATPase (P-type) (TC 3.A.3) family. Type IB subfamily.</text>
</comment>
<feature type="transmembrane region" description="Helical" evidence="12">
    <location>
        <begin position="767"/>
        <end position="788"/>
    </location>
</feature>
<feature type="transmembrane region" description="Helical" evidence="12">
    <location>
        <begin position="419"/>
        <end position="441"/>
    </location>
</feature>
<evidence type="ECO:0000256" key="7">
    <source>
        <dbReference type="ARBA" id="ARBA00022840"/>
    </source>
</evidence>
<dbReference type="PATRIC" id="fig|1434123.4.peg.271"/>
<feature type="transmembrane region" description="Helical" evidence="12">
    <location>
        <begin position="453"/>
        <end position="480"/>
    </location>
</feature>
<dbReference type="InterPro" id="IPR023298">
    <property type="entry name" value="ATPase_P-typ_TM_dom_sf"/>
</dbReference>
<feature type="region of interest" description="Disordered" evidence="11">
    <location>
        <begin position="1"/>
        <end position="55"/>
    </location>
</feature>
<keyword evidence="15" id="KW-1185">Reference proteome</keyword>
<dbReference type="InterPro" id="IPR023299">
    <property type="entry name" value="ATPase_P-typ_cyto_dom_N"/>
</dbReference>
<dbReference type="EC" id="3.6.3.3" evidence="14"/>
<dbReference type="Gene3D" id="3.40.50.1000">
    <property type="entry name" value="HAD superfamily/HAD-like"/>
    <property type="match status" value="1"/>
</dbReference>
<dbReference type="InterPro" id="IPR059000">
    <property type="entry name" value="ATPase_P-type_domA"/>
</dbReference>
<evidence type="ECO:0000256" key="9">
    <source>
        <dbReference type="ARBA" id="ARBA00022989"/>
    </source>
</evidence>
<evidence type="ECO:0000256" key="4">
    <source>
        <dbReference type="ARBA" id="ARBA00022692"/>
    </source>
</evidence>
<feature type="transmembrane region" description="Helical" evidence="12">
    <location>
        <begin position="239"/>
        <end position="261"/>
    </location>
</feature>
<dbReference type="Gene3D" id="2.70.150.10">
    <property type="entry name" value="Calcium-transporting ATPase, cytoplasmic transduction domain A"/>
    <property type="match status" value="1"/>
</dbReference>
<evidence type="ECO:0000256" key="10">
    <source>
        <dbReference type="ARBA" id="ARBA00023136"/>
    </source>
</evidence>
<dbReference type="GO" id="GO:0005507">
    <property type="term" value="F:copper ion binding"/>
    <property type="evidence" value="ECO:0007669"/>
    <property type="project" value="TreeGrafter"/>
</dbReference>
<dbReference type="PROSITE" id="PS00154">
    <property type="entry name" value="ATPASE_E1_E2"/>
    <property type="match status" value="1"/>
</dbReference>
<dbReference type="SUPFAM" id="SSF81653">
    <property type="entry name" value="Calcium ATPase, transduction domain A"/>
    <property type="match status" value="1"/>
</dbReference>
<feature type="transmembrane region" description="Helical" evidence="12">
    <location>
        <begin position="209"/>
        <end position="227"/>
    </location>
</feature>
<evidence type="ECO:0000256" key="1">
    <source>
        <dbReference type="ARBA" id="ARBA00004651"/>
    </source>
</evidence>
<dbReference type="GO" id="GO:0016887">
    <property type="term" value="F:ATP hydrolysis activity"/>
    <property type="evidence" value="ECO:0007669"/>
    <property type="project" value="InterPro"/>
</dbReference>
<proteinExistence type="inferred from homology"/>
<dbReference type="EC" id="3.6.3.5" evidence="14"/>
<protein>
    <submittedName>
        <fullName evidence="14">Lead, cadmium, zinc and mercury transporting ATPase</fullName>
        <ecNumber evidence="14">3.6.3.3</ecNumber>
        <ecNumber evidence="14">3.6.3.4</ecNumber>
        <ecNumber evidence="14">3.6.3.5</ecNumber>
    </submittedName>
</protein>
<dbReference type="Pfam" id="PF00702">
    <property type="entry name" value="Hydrolase"/>
    <property type="match status" value="1"/>
</dbReference>
<sequence>METEEKRVDTRISKTQVNVSISHGNEHGSGRDMHGNSRRSHEESGNKHAGNMAHQDHVEAQTMHTEEKSLDQEQHEEMKLGKPELHEEMKHEEMKHEETKNEETKNEGMKHEEMKHEETKNEGMKHEEMKHEETKNEGMKHEEMKHEGMEHKGHEAAGGKGHGNHHTHMLEDFKRRFIVSFVLTFPILLLSPMIQDFFNFELRVPGADYLTFLLSSVVYLYGGYPFLKGIKEELSEKSPGMMTLIAVAISVAYFYSSAVVFGLYGKVFFWELATLIDIMLLGHWLEMRSVMGASRALEELVKIMPSVAHLKKNGEVVDVGVDQLKIGDKVLIKPGEKVPVDGTVVEGTSSVNESMLTGESKPVTKKPGNDVIGGSINGEAAFIVSVEKTGKDTYLNQVVELVRAAQESKSKTQDLANRAAMYLTITALTVGAITFILWILLGQQLVFALERAVTVMVITCPHALGLAIPLVVAVSTSIAAKSGLLIRDRQAFERARNLQAIIFDKTGTLTEGRFGVTDVVSLSGEGNGTGKDGRDDEKILSLVASLEASSEHPIAAGILESAREKGLQTQSVEEFSSIPGKGVQGLIGGKKFLVVSPGYLEENGIALKNDKVEEIESQGKTVVFLLEEKRVLGAVALADIIRKESREAISKLKSMGIKCLMLTGDNRYVAAWVSKELELDDYFAEVLPHEKAEKVREVQAEYITGMVGDGVNDAPALAQADVGIAIGAGTDVAIETADIVLVKNDPRDVVDIIRLSRKTYSKMYQNLLWATWYNIFAIPLAAGILYGYGILLSPAIGAVFMSLSTVIVAVNAKTLKMS</sequence>
<evidence type="ECO:0000313" key="15">
    <source>
        <dbReference type="Proteomes" id="UP000033096"/>
    </source>
</evidence>
<dbReference type="NCBIfam" id="TIGR01494">
    <property type="entry name" value="ATPase_P-type"/>
    <property type="match status" value="2"/>
</dbReference>
<keyword evidence="6" id="KW-0547">Nucleotide-binding</keyword>
<dbReference type="CDD" id="cd07552">
    <property type="entry name" value="P-type_ATPase_Cu-like"/>
    <property type="match status" value="1"/>
</dbReference>
<dbReference type="Gene3D" id="3.40.1110.10">
    <property type="entry name" value="Calcium-transporting ATPase, cytoplasmic domain N"/>
    <property type="match status" value="1"/>
</dbReference>
<dbReference type="InterPro" id="IPR036412">
    <property type="entry name" value="HAD-like_sf"/>
</dbReference>
<dbReference type="FunFam" id="2.70.150.10:FF:000020">
    <property type="entry name" value="Copper-exporting P-type ATPase A"/>
    <property type="match status" value="1"/>
</dbReference>
<dbReference type="InterPro" id="IPR027256">
    <property type="entry name" value="P-typ_ATPase_IB"/>
</dbReference>
<dbReference type="SFLD" id="SFLDS00003">
    <property type="entry name" value="Haloacid_Dehalogenase"/>
    <property type="match status" value="1"/>
</dbReference>
<dbReference type="PRINTS" id="PR00120">
    <property type="entry name" value="HATPASE"/>
</dbReference>
<evidence type="ECO:0000256" key="2">
    <source>
        <dbReference type="ARBA" id="ARBA00006024"/>
    </source>
</evidence>
<dbReference type="GO" id="GO:0005524">
    <property type="term" value="F:ATP binding"/>
    <property type="evidence" value="ECO:0007669"/>
    <property type="project" value="UniProtKB-KW"/>
</dbReference>
<feature type="compositionally biased region" description="Polar residues" evidence="11">
    <location>
        <begin position="13"/>
        <end position="23"/>
    </location>
</feature>
<dbReference type="AlphaFoldDB" id="A0A0E3Q201"/>
<keyword evidence="9 12" id="KW-1133">Transmembrane helix</keyword>
<dbReference type="InterPro" id="IPR023214">
    <property type="entry name" value="HAD_sf"/>
</dbReference>
<keyword evidence="5" id="KW-0479">Metal-binding</keyword>
<feature type="transmembrane region" description="Helical" evidence="12">
    <location>
        <begin position="177"/>
        <end position="194"/>
    </location>
</feature>
<evidence type="ECO:0000256" key="11">
    <source>
        <dbReference type="SAM" id="MobiDB-lite"/>
    </source>
</evidence>
<keyword evidence="8" id="KW-1278">Translocase</keyword>
<dbReference type="InterPro" id="IPR001757">
    <property type="entry name" value="P_typ_ATPase"/>
</dbReference>
<dbReference type="KEGG" id="mvc:MSVAZ_0269"/>
<keyword evidence="14" id="KW-0378">Hydrolase</keyword>
<feature type="compositionally biased region" description="Basic and acidic residues" evidence="11">
    <location>
        <begin position="24"/>
        <end position="46"/>
    </location>
</feature>
<dbReference type="InterPro" id="IPR008250">
    <property type="entry name" value="ATPase_P-typ_transduc_dom_A_sf"/>
</dbReference>
<dbReference type="Pfam" id="PF00122">
    <property type="entry name" value="E1-E2_ATPase"/>
    <property type="match status" value="1"/>
</dbReference>
<accession>A0A0E3Q201</accession>
<evidence type="ECO:0000256" key="12">
    <source>
        <dbReference type="SAM" id="Phobius"/>
    </source>
</evidence>
<feature type="transmembrane region" description="Helical" evidence="12">
    <location>
        <begin position="267"/>
        <end position="285"/>
    </location>
</feature>
<dbReference type="PANTHER" id="PTHR43520:SF8">
    <property type="entry name" value="P-TYPE CU(+) TRANSPORTER"/>
    <property type="match status" value="1"/>
</dbReference>
<dbReference type="GO" id="GO:0055070">
    <property type="term" value="P:copper ion homeostasis"/>
    <property type="evidence" value="ECO:0007669"/>
    <property type="project" value="TreeGrafter"/>
</dbReference>
<feature type="region of interest" description="Disordered" evidence="11">
    <location>
        <begin position="89"/>
        <end position="139"/>
    </location>
</feature>
<evidence type="ECO:0000256" key="8">
    <source>
        <dbReference type="ARBA" id="ARBA00022967"/>
    </source>
</evidence>
<dbReference type="InterPro" id="IPR018303">
    <property type="entry name" value="ATPase_P-typ_P_site"/>
</dbReference>
<dbReference type="SFLD" id="SFLDG00002">
    <property type="entry name" value="C1.7:_P-type_atpase_like"/>
    <property type="match status" value="1"/>
</dbReference>
<dbReference type="STRING" id="1434123.MSVAZ_0269"/>
<dbReference type="GO" id="GO:0005886">
    <property type="term" value="C:plasma membrane"/>
    <property type="evidence" value="ECO:0007669"/>
    <property type="project" value="UniProtKB-SubCell"/>
</dbReference>
<dbReference type="RefSeq" id="WP_394297472.1">
    <property type="nucleotide sequence ID" value="NZ_CP009520.1"/>
</dbReference>
<evidence type="ECO:0000256" key="6">
    <source>
        <dbReference type="ARBA" id="ARBA00022741"/>
    </source>
</evidence>
<dbReference type="SUPFAM" id="SSF56784">
    <property type="entry name" value="HAD-like"/>
    <property type="match status" value="1"/>
</dbReference>
<keyword evidence="3" id="KW-1003">Cell membrane</keyword>
<dbReference type="PRINTS" id="PR00119">
    <property type="entry name" value="CATATPASE"/>
</dbReference>
<feature type="transmembrane region" description="Helical" evidence="12">
    <location>
        <begin position="794"/>
        <end position="812"/>
    </location>
</feature>
<dbReference type="EMBL" id="CP009520">
    <property type="protein sequence ID" value="AKB42538.1"/>
    <property type="molecule type" value="Genomic_DNA"/>
</dbReference>
<dbReference type="GeneID" id="24808628"/>
<dbReference type="NCBIfam" id="TIGR01525">
    <property type="entry name" value="ATPase-IB_hvy"/>
    <property type="match status" value="1"/>
</dbReference>
<dbReference type="EC" id="3.6.3.4" evidence="14"/>
<dbReference type="Proteomes" id="UP000033096">
    <property type="component" value="Chromosome"/>
</dbReference>
<feature type="compositionally biased region" description="Basic and acidic residues" evidence="11">
    <location>
        <begin position="1"/>
        <end position="12"/>
    </location>
</feature>
<dbReference type="PANTHER" id="PTHR43520">
    <property type="entry name" value="ATP7, ISOFORM B"/>
    <property type="match status" value="1"/>
</dbReference>
<feature type="domain" description="P-type ATPase A" evidence="13">
    <location>
        <begin position="304"/>
        <end position="402"/>
    </location>
</feature>
<name>A0A0E3Q201_9EURY</name>
<dbReference type="GO" id="GO:0043682">
    <property type="term" value="F:P-type divalent copper transporter activity"/>
    <property type="evidence" value="ECO:0007669"/>
    <property type="project" value="TreeGrafter"/>
</dbReference>
<keyword evidence="7" id="KW-0067">ATP-binding</keyword>
<comment type="subcellular location">
    <subcellularLocation>
        <location evidence="1">Cell membrane</location>
        <topology evidence="1">Multi-pass membrane protein</topology>
    </subcellularLocation>
</comment>
<keyword evidence="4 12" id="KW-0812">Transmembrane</keyword>
<keyword evidence="10 12" id="KW-0472">Membrane</keyword>
<evidence type="ECO:0000256" key="5">
    <source>
        <dbReference type="ARBA" id="ARBA00022723"/>
    </source>
</evidence>
<dbReference type="SFLD" id="SFLDF00027">
    <property type="entry name" value="p-type_atpase"/>
    <property type="match status" value="1"/>
</dbReference>
<dbReference type="NCBIfam" id="TIGR01511">
    <property type="entry name" value="ATPase-IB1_Cu"/>
    <property type="match status" value="1"/>
</dbReference>
<dbReference type="InterPro" id="IPR044492">
    <property type="entry name" value="P_typ_ATPase_HD_dom"/>
</dbReference>
<dbReference type="HOGENOM" id="CLU_001771_11_2_2"/>
<evidence type="ECO:0000313" key="14">
    <source>
        <dbReference type="EMBL" id="AKB42538.1"/>
    </source>
</evidence>
<reference evidence="14 15" key="1">
    <citation type="submission" date="2014-07" db="EMBL/GenBank/DDBJ databases">
        <title>Methanogenic archaea and the global carbon cycle.</title>
        <authorList>
            <person name="Henriksen J.R."/>
            <person name="Luke J."/>
            <person name="Reinhart S."/>
            <person name="Benedict M.N."/>
            <person name="Youngblut N.D."/>
            <person name="Metcalf M.E."/>
            <person name="Whitaker R.J."/>
            <person name="Metcalf W.W."/>
        </authorList>
    </citation>
    <scope>NUCLEOTIDE SEQUENCE [LARGE SCALE GENOMIC DNA]</scope>
    <source>
        <strain evidence="14 15">Z-761</strain>
    </source>
</reference>
<evidence type="ECO:0000259" key="13">
    <source>
        <dbReference type="Pfam" id="PF00122"/>
    </source>
</evidence>
<organism evidence="14 15">
    <name type="scientific">Methanosarcina vacuolata Z-761</name>
    <dbReference type="NCBI Taxonomy" id="1434123"/>
    <lineage>
        <taxon>Archaea</taxon>
        <taxon>Methanobacteriati</taxon>
        <taxon>Methanobacteriota</taxon>
        <taxon>Stenosarchaea group</taxon>
        <taxon>Methanomicrobia</taxon>
        <taxon>Methanosarcinales</taxon>
        <taxon>Methanosarcinaceae</taxon>
        <taxon>Methanosarcina</taxon>
    </lineage>
</organism>
<gene>
    <name evidence="14" type="ORF">MSVAZ_0269</name>
</gene>